<dbReference type="EMBL" id="KV454445">
    <property type="protein sequence ID" value="ODQ76961.1"/>
    <property type="molecule type" value="Genomic_DNA"/>
</dbReference>
<dbReference type="PROSITE" id="PS50102">
    <property type="entry name" value="RRM"/>
    <property type="match status" value="1"/>
</dbReference>
<evidence type="ECO:0000313" key="7">
    <source>
        <dbReference type="Proteomes" id="UP000094336"/>
    </source>
</evidence>
<dbReference type="PANTHER" id="PTHR10693:SF20">
    <property type="entry name" value="AT27578P"/>
    <property type="match status" value="1"/>
</dbReference>
<dbReference type="GO" id="GO:0005829">
    <property type="term" value="C:cytosol"/>
    <property type="evidence" value="ECO:0007669"/>
    <property type="project" value="TreeGrafter"/>
</dbReference>
<keyword evidence="7" id="KW-1185">Reference proteome</keyword>
<evidence type="ECO:0000259" key="5">
    <source>
        <dbReference type="PROSITE" id="PS50177"/>
    </source>
</evidence>
<dbReference type="SUPFAM" id="SSF54427">
    <property type="entry name" value="NTF2-like"/>
    <property type="match status" value="1"/>
</dbReference>
<protein>
    <recommendedName>
        <fullName evidence="8">NTF2 domain-containing protein</fullName>
    </recommendedName>
</protein>
<reference evidence="7" key="1">
    <citation type="submission" date="2016-05" db="EMBL/GenBank/DDBJ databases">
        <title>Comparative genomics of biotechnologically important yeasts.</title>
        <authorList>
            <consortium name="DOE Joint Genome Institute"/>
            <person name="Riley R."/>
            <person name="Haridas S."/>
            <person name="Wolfe K.H."/>
            <person name="Lopes M.R."/>
            <person name="Hittinger C.T."/>
            <person name="Goker M."/>
            <person name="Salamov A."/>
            <person name="Wisecaver J."/>
            <person name="Long T.M."/>
            <person name="Aerts A.L."/>
            <person name="Barry K."/>
            <person name="Choi C."/>
            <person name="Clum A."/>
            <person name="Coughlan A.Y."/>
            <person name="Deshpande S."/>
            <person name="Douglass A.P."/>
            <person name="Hanson S.J."/>
            <person name="Klenk H.-P."/>
            <person name="Labutti K."/>
            <person name="Lapidus A."/>
            <person name="Lindquist E."/>
            <person name="Lipzen A."/>
            <person name="Meier-Kolthoff J.P."/>
            <person name="Ohm R.A."/>
            <person name="Otillar R.P."/>
            <person name="Pangilinan J."/>
            <person name="Peng Y."/>
            <person name="Rokas A."/>
            <person name="Rosa C.A."/>
            <person name="Scheuner C."/>
            <person name="Sibirny A.A."/>
            <person name="Slot J.C."/>
            <person name="Stielow J.B."/>
            <person name="Sun H."/>
            <person name="Kurtzman C.P."/>
            <person name="Blackwell M."/>
            <person name="Grigoriev I.V."/>
            <person name="Jeffries T.W."/>
        </authorList>
    </citation>
    <scope>NUCLEOTIDE SEQUENCE [LARGE SCALE GENOMIC DNA]</scope>
    <source>
        <strain evidence="7">NRRL Y-12698</strain>
    </source>
</reference>
<feature type="domain" description="NTF2" evidence="5">
    <location>
        <begin position="16"/>
        <end position="138"/>
    </location>
</feature>
<dbReference type="Gene3D" id="3.30.70.330">
    <property type="match status" value="1"/>
</dbReference>
<feature type="region of interest" description="Disordered" evidence="3">
    <location>
        <begin position="141"/>
        <end position="254"/>
    </location>
</feature>
<accession>A0A1E3QH01</accession>
<sequence length="427" mass="47100">MTNEIKGISQEYAETVAFSLLKAYYNLLNNEPSDLFRFYSSNATVTHGSLSQPKRLSEKARGTIGIKDLLSRSELKGCKVMVKHAEIQPCLGDNILVVVLGEMAVGDDSPSVRYVQSFMIAPGMKPGVYDIANDVIRFDPDEEEEAEVEPEVEPTPEVEEEQPKENEDPKEPEAEEPEAKELEAKEPEGKESETKESEAKEPEAKESEAKEPEAKESEATEPEPKEDQKLEPKETLEVKESESKEVSVPKETPVPNGNLLSWASKVASTAKVTAMPTTAVKKIVVAPTKDETEPAKTRTPAVSKLVANQLKLPSNEWFPIYIKGIINPISEDQLKVELQSRFGVVTNVGISGKIALVDFTNAVDQKKALDCGELKVGGNLLKLEVRTKRSNSTYGKKPEVKKELKKEEKPKAGFKPVSPKKKGKKAE</sequence>
<keyword evidence="1 2" id="KW-0694">RNA-binding</keyword>
<dbReference type="InterPro" id="IPR018222">
    <property type="entry name" value="Nuclear_transport_factor_2_euk"/>
</dbReference>
<dbReference type="AlphaFoldDB" id="A0A1E3QH01"/>
<dbReference type="InterPro" id="IPR002075">
    <property type="entry name" value="NTF2_dom"/>
</dbReference>
<dbReference type="GO" id="GO:0016579">
    <property type="term" value="P:protein deubiquitination"/>
    <property type="evidence" value="ECO:0007669"/>
    <property type="project" value="TreeGrafter"/>
</dbReference>
<gene>
    <name evidence="6" type="ORF">BABINDRAFT_163962</name>
</gene>
<organism evidence="6 7">
    <name type="scientific">Babjeviella inositovora NRRL Y-12698</name>
    <dbReference type="NCBI Taxonomy" id="984486"/>
    <lineage>
        <taxon>Eukaryota</taxon>
        <taxon>Fungi</taxon>
        <taxon>Dikarya</taxon>
        <taxon>Ascomycota</taxon>
        <taxon>Saccharomycotina</taxon>
        <taxon>Pichiomycetes</taxon>
        <taxon>Serinales incertae sedis</taxon>
        <taxon>Babjeviella</taxon>
    </lineage>
</organism>
<name>A0A1E3QH01_9ASCO</name>
<dbReference type="PANTHER" id="PTHR10693">
    <property type="entry name" value="RAS GTPASE-ACTIVATING PROTEIN-BINDING PROTEIN"/>
    <property type="match status" value="1"/>
</dbReference>
<dbReference type="PROSITE" id="PS50177">
    <property type="entry name" value="NTF2_DOMAIN"/>
    <property type="match status" value="1"/>
</dbReference>
<feature type="compositionally biased region" description="Acidic residues" evidence="3">
    <location>
        <begin position="141"/>
        <end position="160"/>
    </location>
</feature>
<dbReference type="GO" id="GO:0003729">
    <property type="term" value="F:mRNA binding"/>
    <property type="evidence" value="ECO:0007669"/>
    <property type="project" value="TreeGrafter"/>
</dbReference>
<dbReference type="InterPro" id="IPR039539">
    <property type="entry name" value="Ras_GTPase_bind_prot"/>
</dbReference>
<evidence type="ECO:0000256" key="2">
    <source>
        <dbReference type="PROSITE-ProRule" id="PRU00176"/>
    </source>
</evidence>
<proteinExistence type="predicted"/>
<dbReference type="InterPro" id="IPR035979">
    <property type="entry name" value="RBD_domain_sf"/>
</dbReference>
<dbReference type="CDD" id="cd00590">
    <property type="entry name" value="RRM_SF"/>
    <property type="match status" value="1"/>
</dbReference>
<dbReference type="GO" id="GO:0034517">
    <property type="term" value="P:ribophagy"/>
    <property type="evidence" value="ECO:0007669"/>
    <property type="project" value="TreeGrafter"/>
</dbReference>
<dbReference type="Gene3D" id="3.10.450.50">
    <property type="match status" value="1"/>
</dbReference>
<dbReference type="Pfam" id="PF02136">
    <property type="entry name" value="NTF2"/>
    <property type="match status" value="1"/>
</dbReference>
<dbReference type="SUPFAM" id="SSF54928">
    <property type="entry name" value="RNA-binding domain, RBD"/>
    <property type="match status" value="1"/>
</dbReference>
<dbReference type="GO" id="GO:1990861">
    <property type="term" value="C:Ubp3-Bre5 deubiquitination complex"/>
    <property type="evidence" value="ECO:0007669"/>
    <property type="project" value="TreeGrafter"/>
</dbReference>
<evidence type="ECO:0000256" key="3">
    <source>
        <dbReference type="SAM" id="MobiDB-lite"/>
    </source>
</evidence>
<evidence type="ECO:0000256" key="1">
    <source>
        <dbReference type="ARBA" id="ARBA00022884"/>
    </source>
</evidence>
<dbReference type="RefSeq" id="XP_018982289.1">
    <property type="nucleotide sequence ID" value="XM_019130202.1"/>
</dbReference>
<dbReference type="InterPro" id="IPR012677">
    <property type="entry name" value="Nucleotide-bd_a/b_plait_sf"/>
</dbReference>
<feature type="compositionally biased region" description="Basic and acidic residues" evidence="3">
    <location>
        <begin position="396"/>
        <end position="411"/>
    </location>
</feature>
<feature type="compositionally biased region" description="Basic and acidic residues" evidence="3">
    <location>
        <begin position="161"/>
        <end position="248"/>
    </location>
</feature>
<feature type="compositionally biased region" description="Basic residues" evidence="3">
    <location>
        <begin position="418"/>
        <end position="427"/>
    </location>
</feature>
<feature type="domain" description="RRM" evidence="4">
    <location>
        <begin position="318"/>
        <end position="390"/>
    </location>
</feature>
<evidence type="ECO:0000259" key="4">
    <source>
        <dbReference type="PROSITE" id="PS50102"/>
    </source>
</evidence>
<dbReference type="STRING" id="984486.A0A1E3QH01"/>
<evidence type="ECO:0000313" key="6">
    <source>
        <dbReference type="EMBL" id="ODQ76961.1"/>
    </source>
</evidence>
<dbReference type="InterPro" id="IPR032710">
    <property type="entry name" value="NTF2-like_dom_sf"/>
</dbReference>
<dbReference type="Proteomes" id="UP000094336">
    <property type="component" value="Unassembled WGS sequence"/>
</dbReference>
<dbReference type="OrthoDB" id="339151at2759"/>
<feature type="region of interest" description="Disordered" evidence="3">
    <location>
        <begin position="388"/>
        <end position="427"/>
    </location>
</feature>
<dbReference type="InterPro" id="IPR000504">
    <property type="entry name" value="RRM_dom"/>
</dbReference>
<dbReference type="GeneID" id="30148055"/>
<evidence type="ECO:0008006" key="8">
    <source>
        <dbReference type="Google" id="ProtNLM"/>
    </source>
</evidence>
<dbReference type="GO" id="GO:1990904">
    <property type="term" value="C:ribonucleoprotein complex"/>
    <property type="evidence" value="ECO:0007669"/>
    <property type="project" value="TreeGrafter"/>
</dbReference>